<reference evidence="15 17" key="3">
    <citation type="submission" date="2019-07" db="EMBL/GenBank/DDBJ databases">
        <title>Active sludge and wastewater microbial communities from Klosterneuburg, Austria.</title>
        <authorList>
            <person name="Wagner M."/>
        </authorList>
    </citation>
    <scope>NUCLEOTIDE SEQUENCE [LARGE SCALE GENOMIC DNA]</scope>
    <source>
        <strain evidence="15 17">Nm2</strain>
    </source>
</reference>
<keyword evidence="6 12" id="KW-0479">Metal-binding</keyword>
<dbReference type="GO" id="GO:0042276">
    <property type="term" value="P:error-prone translesion synthesis"/>
    <property type="evidence" value="ECO:0007669"/>
    <property type="project" value="TreeGrafter"/>
</dbReference>
<dbReference type="InterPro" id="IPR022880">
    <property type="entry name" value="DNApol_IV"/>
</dbReference>
<evidence type="ECO:0000256" key="4">
    <source>
        <dbReference type="ARBA" id="ARBA00022695"/>
    </source>
</evidence>
<keyword evidence="7 12" id="KW-0227">DNA damage</keyword>
<dbReference type="Pfam" id="PF00817">
    <property type="entry name" value="IMS"/>
    <property type="match status" value="1"/>
</dbReference>
<evidence type="ECO:0000256" key="6">
    <source>
        <dbReference type="ARBA" id="ARBA00022723"/>
    </source>
</evidence>
<dbReference type="GO" id="GO:0009432">
    <property type="term" value="P:SOS response"/>
    <property type="evidence" value="ECO:0007669"/>
    <property type="project" value="TreeGrafter"/>
</dbReference>
<dbReference type="Proteomes" id="UP000034156">
    <property type="component" value="Chromosome"/>
</dbReference>
<dbReference type="Pfam" id="PF11798">
    <property type="entry name" value="IMS_HHH"/>
    <property type="match status" value="1"/>
</dbReference>
<dbReference type="Pfam" id="PF11799">
    <property type="entry name" value="IMS_C"/>
    <property type="match status" value="1"/>
</dbReference>
<keyword evidence="2 12" id="KW-0515">Mutator protein</keyword>
<dbReference type="FunFam" id="3.30.1490.100:FF:000004">
    <property type="entry name" value="DNA polymerase IV"/>
    <property type="match status" value="1"/>
</dbReference>
<dbReference type="InterPro" id="IPR001126">
    <property type="entry name" value="UmuC"/>
</dbReference>
<feature type="active site" evidence="12">
    <location>
        <position position="128"/>
    </location>
</feature>
<dbReference type="HAMAP" id="MF_01113">
    <property type="entry name" value="DNApol_IV"/>
    <property type="match status" value="1"/>
</dbReference>
<comment type="function">
    <text evidence="12">Poorly processive, error-prone DNA polymerase involved in untargeted mutagenesis. Copies undamaged DNA at stalled replication forks, which arise in vivo from mismatched or misaligned primer ends. These misaligned primers can be extended by PolIV. Exhibits no 3'-5' exonuclease (proofreading) activity. May be involved in translesional synthesis, in conjunction with the beta clamp from PolIII.</text>
</comment>
<dbReference type="InterPro" id="IPR043502">
    <property type="entry name" value="DNA/RNA_pol_sf"/>
</dbReference>
<protein>
    <recommendedName>
        <fullName evidence="12">DNA polymerase IV</fullName>
        <shortName evidence="12">Pol IV</shortName>
        <ecNumber evidence="12">2.7.7.7</ecNumber>
    </recommendedName>
</protein>
<comment type="cofactor">
    <cofactor evidence="12">
        <name>Mg(2+)</name>
        <dbReference type="ChEBI" id="CHEBI:18420"/>
    </cofactor>
    <text evidence="12">Binds 2 magnesium ions per subunit.</text>
</comment>
<dbReference type="CDD" id="cd03586">
    <property type="entry name" value="PolY_Pol_IV_kappa"/>
    <property type="match status" value="1"/>
</dbReference>
<sequence>MNYLSRRIAHLDMDAFFASVELLRYPQLRGLPVVIGGKSEHKPVRLEDGSLRFSRLRDYAGRGVITTATYEARAVGVFSAMGLMKAAQLAPDAILLPVDFDAYRHYSQLFKTAVASITPQIEDSGIDEIYIDLSSLPEDSLTLAKRIKQAVCDATGLTCSIGITPNKMLSKMCSDFEKPDGITILDLSDIPERIWPLPVRRINGIGPKAEKKLALLGISIIAELAQVELSLLQAHFGRGYATWLFEVAHGIDHRPVMTRSEPKSISRETTFEHNLHPRHDRTALSEALTALCTRVAQDLKSKGYLGRTISIKLRFEDFHTVTRDITLSTFIADPIAIRQAARECLRRVPLEKKLRLLGVRVSMLSSTHSLQVANVLTQGELLLEFQE</sequence>
<dbReference type="PATRIC" id="fig|44574.3.peg.2786"/>
<feature type="binding site" evidence="12">
    <location>
        <position position="12"/>
    </location>
    <ligand>
        <name>Mg(2+)</name>
        <dbReference type="ChEBI" id="CHEBI:18420"/>
    </ligand>
</feature>
<keyword evidence="8 12" id="KW-0460">Magnesium</keyword>
<name>A0A0F7KHF3_9PROT</name>
<dbReference type="GO" id="GO:0005829">
    <property type="term" value="C:cytosol"/>
    <property type="evidence" value="ECO:0007669"/>
    <property type="project" value="TreeGrafter"/>
</dbReference>
<evidence type="ECO:0000256" key="11">
    <source>
        <dbReference type="ARBA" id="ARBA00049244"/>
    </source>
</evidence>
<keyword evidence="3 12" id="KW-0808">Transferase</keyword>
<evidence type="ECO:0000313" key="16">
    <source>
        <dbReference type="Proteomes" id="UP000034156"/>
    </source>
</evidence>
<evidence type="ECO:0000256" key="12">
    <source>
        <dbReference type="HAMAP-Rule" id="MF_01113"/>
    </source>
</evidence>
<evidence type="ECO:0000256" key="10">
    <source>
        <dbReference type="ARBA" id="ARBA00023204"/>
    </source>
</evidence>
<dbReference type="RefSeq" id="WP_046850324.1">
    <property type="nucleotide sequence ID" value="NZ_CP011451.1"/>
</dbReference>
<comment type="catalytic activity">
    <reaction evidence="11 12">
        <text>DNA(n) + a 2'-deoxyribonucleoside 5'-triphosphate = DNA(n+1) + diphosphate</text>
        <dbReference type="Rhea" id="RHEA:22508"/>
        <dbReference type="Rhea" id="RHEA-COMP:17339"/>
        <dbReference type="Rhea" id="RHEA-COMP:17340"/>
        <dbReference type="ChEBI" id="CHEBI:33019"/>
        <dbReference type="ChEBI" id="CHEBI:61560"/>
        <dbReference type="ChEBI" id="CHEBI:173112"/>
        <dbReference type="EC" id="2.7.7.7"/>
    </reaction>
</comment>
<organism evidence="14 16">
    <name type="scientific">Nitrosomonas communis</name>
    <dbReference type="NCBI Taxonomy" id="44574"/>
    <lineage>
        <taxon>Bacteria</taxon>
        <taxon>Pseudomonadati</taxon>
        <taxon>Pseudomonadota</taxon>
        <taxon>Betaproteobacteria</taxon>
        <taxon>Nitrosomonadales</taxon>
        <taxon>Nitrosomonadaceae</taxon>
        <taxon>Nitrosomonas</taxon>
    </lineage>
</organism>
<feature type="site" description="Substrate discrimination" evidence="12">
    <location>
        <position position="17"/>
    </location>
</feature>
<dbReference type="GO" id="GO:0006261">
    <property type="term" value="P:DNA-templated DNA replication"/>
    <property type="evidence" value="ECO:0007669"/>
    <property type="project" value="UniProtKB-UniRule"/>
</dbReference>
<evidence type="ECO:0000313" key="15">
    <source>
        <dbReference type="EMBL" id="TYP89520.1"/>
    </source>
</evidence>
<gene>
    <name evidence="12" type="primary">dinB</name>
    <name evidence="14" type="ORF">AAW31_11445</name>
    <name evidence="15" type="ORF">BCL69_101637</name>
</gene>
<dbReference type="EC" id="2.7.7.7" evidence="12"/>
<dbReference type="PROSITE" id="PS50173">
    <property type="entry name" value="UMUC"/>
    <property type="match status" value="1"/>
</dbReference>
<dbReference type="InterPro" id="IPR036775">
    <property type="entry name" value="DNA_pol_Y-fam_lit_finger_sf"/>
</dbReference>
<dbReference type="SUPFAM" id="SSF100879">
    <property type="entry name" value="Lesion bypass DNA polymerase (Y-family), little finger domain"/>
    <property type="match status" value="1"/>
</dbReference>
<evidence type="ECO:0000256" key="7">
    <source>
        <dbReference type="ARBA" id="ARBA00022763"/>
    </source>
</evidence>
<evidence type="ECO:0000256" key="8">
    <source>
        <dbReference type="ARBA" id="ARBA00022842"/>
    </source>
</evidence>
<dbReference type="EMBL" id="VNHT01000016">
    <property type="protein sequence ID" value="TYP89520.1"/>
    <property type="molecule type" value="Genomic_DNA"/>
</dbReference>
<evidence type="ECO:0000259" key="13">
    <source>
        <dbReference type="PROSITE" id="PS50173"/>
    </source>
</evidence>
<evidence type="ECO:0000256" key="5">
    <source>
        <dbReference type="ARBA" id="ARBA00022705"/>
    </source>
</evidence>
<keyword evidence="4 12" id="KW-0548">Nucleotidyltransferase</keyword>
<feature type="binding site" evidence="12">
    <location>
        <position position="127"/>
    </location>
    <ligand>
        <name>Mg(2+)</name>
        <dbReference type="ChEBI" id="CHEBI:18420"/>
    </ligand>
</feature>
<comment type="subunit">
    <text evidence="12">Monomer.</text>
</comment>
<proteinExistence type="inferred from homology"/>
<evidence type="ECO:0000256" key="3">
    <source>
        <dbReference type="ARBA" id="ARBA00022679"/>
    </source>
</evidence>
<dbReference type="NCBIfam" id="NF002677">
    <property type="entry name" value="PRK02406.1"/>
    <property type="match status" value="1"/>
</dbReference>
<accession>A0A0F7KHF3</accession>
<dbReference type="PANTHER" id="PTHR11076">
    <property type="entry name" value="DNA REPAIR POLYMERASE UMUC / TRANSFERASE FAMILY MEMBER"/>
    <property type="match status" value="1"/>
</dbReference>
<evidence type="ECO:0000256" key="2">
    <source>
        <dbReference type="ARBA" id="ARBA00022457"/>
    </source>
</evidence>
<comment type="subcellular location">
    <subcellularLocation>
        <location evidence="12">Cytoplasm</location>
    </subcellularLocation>
</comment>
<dbReference type="SUPFAM" id="SSF56672">
    <property type="entry name" value="DNA/RNA polymerases"/>
    <property type="match status" value="1"/>
</dbReference>
<evidence type="ECO:0000256" key="9">
    <source>
        <dbReference type="ARBA" id="ARBA00022932"/>
    </source>
</evidence>
<evidence type="ECO:0000313" key="17">
    <source>
        <dbReference type="Proteomes" id="UP000324176"/>
    </source>
</evidence>
<dbReference type="Gene3D" id="1.10.150.20">
    <property type="entry name" value="5' to 3' exonuclease, C-terminal subdomain"/>
    <property type="match status" value="1"/>
</dbReference>
<dbReference type="EMBL" id="CP011451">
    <property type="protein sequence ID" value="AKH38269.1"/>
    <property type="molecule type" value="Genomic_DNA"/>
</dbReference>
<dbReference type="InterPro" id="IPR050116">
    <property type="entry name" value="DNA_polymerase-Y"/>
</dbReference>
<dbReference type="InterPro" id="IPR017961">
    <property type="entry name" value="DNA_pol_Y-fam_little_finger"/>
</dbReference>
<dbReference type="Gene3D" id="3.30.70.270">
    <property type="match status" value="2"/>
</dbReference>
<feature type="domain" description="UmuC" evidence="13">
    <location>
        <begin position="8"/>
        <end position="206"/>
    </location>
</feature>
<keyword evidence="5 12" id="KW-0235">DNA replication</keyword>
<dbReference type="AlphaFoldDB" id="A0A0F7KHF3"/>
<keyword evidence="12" id="KW-0963">Cytoplasm</keyword>
<comment type="similarity">
    <text evidence="1 12">Belongs to the DNA polymerase type-Y family.</text>
</comment>
<dbReference type="GO" id="GO:0003887">
    <property type="term" value="F:DNA-directed DNA polymerase activity"/>
    <property type="evidence" value="ECO:0007669"/>
    <property type="project" value="UniProtKB-UniRule"/>
</dbReference>
<keyword evidence="10 12" id="KW-0234">DNA repair</keyword>
<reference evidence="14 16" key="2">
    <citation type="journal article" date="2016" name="Genome Announc.">
        <title>Genome Sequence of Nitrosomonas communis Strain Nm2, a Mesophilic Ammonia-Oxidizing Bacterium Isolated from Mediterranean Soil.</title>
        <authorList>
            <person name="Kozlowski J.A."/>
            <person name="Kits K.D."/>
            <person name="Stein L.Y."/>
        </authorList>
    </citation>
    <scope>NUCLEOTIDE SEQUENCE [LARGE SCALE GENOMIC DNA]</scope>
    <source>
        <strain evidence="14 16">Nm2</strain>
    </source>
</reference>
<dbReference type="InterPro" id="IPR043128">
    <property type="entry name" value="Rev_trsase/Diguanyl_cyclase"/>
</dbReference>
<dbReference type="KEGG" id="nco:AAW31_11445"/>
<reference evidence="16" key="1">
    <citation type="submission" date="2015-05" db="EMBL/GenBank/DDBJ databases">
        <title>Draft genome of Nitrosomonas communis strain Nm2.</title>
        <authorList>
            <person name="Kozlowski J.A."/>
            <person name="Kits K.D."/>
            <person name="Stein L.Y."/>
        </authorList>
    </citation>
    <scope>NUCLEOTIDE SEQUENCE [LARGE SCALE GENOMIC DNA]</scope>
    <source>
        <strain evidence="16">Nm2</strain>
    </source>
</reference>
<dbReference type="InterPro" id="IPR024728">
    <property type="entry name" value="PolY_HhH_motif"/>
</dbReference>
<dbReference type="GO" id="GO:0000287">
    <property type="term" value="F:magnesium ion binding"/>
    <property type="evidence" value="ECO:0007669"/>
    <property type="project" value="UniProtKB-UniRule"/>
</dbReference>
<dbReference type="OrthoDB" id="9808813at2"/>
<dbReference type="GO" id="GO:0006281">
    <property type="term" value="P:DNA repair"/>
    <property type="evidence" value="ECO:0007669"/>
    <property type="project" value="UniProtKB-UniRule"/>
</dbReference>
<dbReference type="Gene3D" id="3.40.1170.60">
    <property type="match status" value="1"/>
</dbReference>
<keyword evidence="12" id="KW-0238">DNA-binding</keyword>
<keyword evidence="9 12" id="KW-0239">DNA-directed DNA polymerase</keyword>
<evidence type="ECO:0000256" key="1">
    <source>
        <dbReference type="ARBA" id="ARBA00010945"/>
    </source>
</evidence>
<dbReference type="Proteomes" id="UP000324176">
    <property type="component" value="Unassembled WGS sequence"/>
</dbReference>
<dbReference type="PANTHER" id="PTHR11076:SF33">
    <property type="entry name" value="DNA POLYMERASE KAPPA"/>
    <property type="match status" value="1"/>
</dbReference>
<keyword evidence="16" id="KW-1185">Reference proteome</keyword>
<dbReference type="Gene3D" id="3.30.1490.100">
    <property type="entry name" value="DNA polymerase, Y-family, little finger domain"/>
    <property type="match status" value="1"/>
</dbReference>
<dbReference type="GO" id="GO:0003684">
    <property type="term" value="F:damaged DNA binding"/>
    <property type="evidence" value="ECO:0007669"/>
    <property type="project" value="InterPro"/>
</dbReference>
<evidence type="ECO:0000313" key="14">
    <source>
        <dbReference type="EMBL" id="AKH38269.1"/>
    </source>
</evidence>